<comment type="caution">
    <text evidence="1">The sequence shown here is derived from an EMBL/GenBank/DDBJ whole genome shotgun (WGS) entry which is preliminary data.</text>
</comment>
<organism evidence="1 2">
    <name type="scientific">Paenibacillus pseudetheri</name>
    <dbReference type="NCBI Taxonomy" id="2897682"/>
    <lineage>
        <taxon>Bacteria</taxon>
        <taxon>Bacillati</taxon>
        <taxon>Bacillota</taxon>
        <taxon>Bacilli</taxon>
        <taxon>Bacillales</taxon>
        <taxon>Paenibacillaceae</taxon>
        <taxon>Paenibacillus</taxon>
    </lineage>
</organism>
<name>A0ABN8FTH7_9BACL</name>
<reference evidence="1" key="1">
    <citation type="submission" date="2021-12" db="EMBL/GenBank/DDBJ databases">
        <authorList>
            <person name="Criscuolo A."/>
        </authorList>
    </citation>
    <scope>NUCLEOTIDE SEQUENCE</scope>
    <source>
        <strain evidence="1">CIP111894</strain>
    </source>
</reference>
<dbReference type="Proteomes" id="UP000838749">
    <property type="component" value="Unassembled WGS sequence"/>
</dbReference>
<proteinExistence type="predicted"/>
<evidence type="ECO:0000313" key="1">
    <source>
        <dbReference type="EMBL" id="CAH1059225.1"/>
    </source>
</evidence>
<dbReference type="EMBL" id="CAKMAB010000049">
    <property type="protein sequence ID" value="CAH1059225.1"/>
    <property type="molecule type" value="Genomic_DNA"/>
</dbReference>
<sequence length="67" mass="7782">MSGTDFVDFIGFAAARDKQAKKKVWNHQELPCKESWEPIDSMANEIDIFLKIYISYPLGFLCYCRCV</sequence>
<protein>
    <recommendedName>
        <fullName evidence="3">Chromo domain-containing protein</fullName>
    </recommendedName>
</protein>
<evidence type="ECO:0008006" key="3">
    <source>
        <dbReference type="Google" id="ProtNLM"/>
    </source>
</evidence>
<keyword evidence="2" id="KW-1185">Reference proteome</keyword>
<gene>
    <name evidence="1" type="ORF">PAECIP111894_05431</name>
</gene>
<evidence type="ECO:0000313" key="2">
    <source>
        <dbReference type="Proteomes" id="UP000838749"/>
    </source>
</evidence>
<accession>A0ABN8FTH7</accession>